<reference evidence="1" key="1">
    <citation type="submission" date="2023-10" db="EMBL/GenBank/DDBJ databases">
        <title>Genome Sequence of the Bacteria from From Gut Wall in Crohn's Disease.</title>
        <authorList>
            <person name="Rodriguez-Palacios A."/>
        </authorList>
    </citation>
    <scope>NUCLEOTIDE SEQUENCE</scope>
    <source>
        <strain evidence="1">CavFT-hAR58</strain>
    </source>
</reference>
<sequence length="217" mass="25812">MRRWIDQATFDELLLANAEDNVERAIQSASAVLEAVQEFVPEATLFYHVTHAADSLKNYFEEVCTGFRRNGILFLVRQYFYPKPYYDLRFDWSSFRYADNYSYSKAFDKQSEPNRIGVFTKKKIDDWVEYLTQGFRNLERIDAENERKMTGYRNRLEAIPDVAWNKDKSRGHITRHGLTYTFEIRQTDYSEKISLDYRCRTLDDFLALSDNKLILKP</sequence>
<evidence type="ECO:0000313" key="2">
    <source>
        <dbReference type="Proteomes" id="UP001181347"/>
    </source>
</evidence>
<name>A0AAE4LIB2_9BACT</name>
<dbReference type="RefSeq" id="WP_149873688.1">
    <property type="nucleotide sequence ID" value="NZ_BAAFKU010000005.1"/>
</dbReference>
<dbReference type="Proteomes" id="UP001181347">
    <property type="component" value="Unassembled WGS sequence"/>
</dbReference>
<evidence type="ECO:0000313" key="1">
    <source>
        <dbReference type="EMBL" id="MDU0258576.1"/>
    </source>
</evidence>
<dbReference type="EMBL" id="JAWDES010000001">
    <property type="protein sequence ID" value="MDU0258576.1"/>
    <property type="molecule type" value="Genomic_DNA"/>
</dbReference>
<organism evidence="1 2">
    <name type="scientific">Alistipes finegoldii</name>
    <dbReference type="NCBI Taxonomy" id="214856"/>
    <lineage>
        <taxon>Bacteria</taxon>
        <taxon>Pseudomonadati</taxon>
        <taxon>Bacteroidota</taxon>
        <taxon>Bacteroidia</taxon>
        <taxon>Bacteroidales</taxon>
        <taxon>Rikenellaceae</taxon>
        <taxon>Alistipes</taxon>
    </lineage>
</organism>
<proteinExistence type="predicted"/>
<accession>A0AAE4LIB2</accession>
<comment type="caution">
    <text evidence="1">The sequence shown here is derived from an EMBL/GenBank/DDBJ whole genome shotgun (WGS) entry which is preliminary data.</text>
</comment>
<gene>
    <name evidence="1" type="ORF">RVH17_00325</name>
</gene>
<protein>
    <submittedName>
        <fullName evidence="1">Uncharacterized protein</fullName>
    </submittedName>
</protein>
<dbReference type="AlphaFoldDB" id="A0AAE4LIB2"/>